<dbReference type="AlphaFoldDB" id="K4LFQ1"/>
<dbReference type="EMBL" id="CP003732">
    <property type="protein sequence ID" value="AFV11826.1"/>
    <property type="molecule type" value="Genomic_DNA"/>
</dbReference>
<dbReference type="STRING" id="1089553.Tph_c16210"/>
<dbReference type="GO" id="GO:0016787">
    <property type="term" value="F:hydrolase activity"/>
    <property type="evidence" value="ECO:0007669"/>
    <property type="project" value="UniProtKB-KW"/>
</dbReference>
<sequence>MLVAVTGYLFLFQIRAVIPPLIRINVGEKVELGTLFPDYLAKRIFALIDDGEGNLIWEEEGFLLGSTQAAMEKAPIAAAPGLFKLELRLFGFVPLKKVILQVITPVKVMAGGQSIGVILNSTGVLVVGYSNIPGVLGTGSCPAREAGIMPGDLIIKVENATVHSDVQMSFLIDELARKREQIRLQVKRGGHLREYWVKPEFCRDTRRYRIGLLVRDGAAGVGTLTFYEAQTKKFGALGHEITDSESGRALDLSDGKIVMASVQGIQKGERSRIGEKIGVFFNESGVSGSITKNTKYGIFGTLHRDLTNPFFSHPLPVAMSSQVHEGTATMLTVLSGETIEAFQIYIKTVFPRPRPDGKSFIIEITDPDLLRRTGGIIRGMSGSPIIQNGKLVGAVTHVFVNDPKRGYGVLAELMLEEVGLIPATKNSAPNSLLLNKDAKPFLKPAYYPRCSPL</sequence>
<dbReference type="eggNOG" id="COG0750">
    <property type="taxonomic scope" value="Bacteria"/>
</dbReference>
<feature type="domain" description="Peptidase S55" evidence="1">
    <location>
        <begin position="191"/>
        <end position="430"/>
    </location>
</feature>
<evidence type="ECO:0000259" key="1">
    <source>
        <dbReference type="PROSITE" id="PS51494"/>
    </source>
</evidence>
<dbReference type="SUPFAM" id="SSF50156">
    <property type="entry name" value="PDZ domain-like"/>
    <property type="match status" value="1"/>
</dbReference>
<accession>K4LFQ1</accession>
<keyword evidence="3" id="KW-1185">Reference proteome</keyword>
<dbReference type="InterPro" id="IPR014219">
    <property type="entry name" value="SpoIVB"/>
</dbReference>
<dbReference type="KEGG" id="tpz:Tph_c16210"/>
<keyword evidence="2" id="KW-0378">Hydrolase</keyword>
<dbReference type="Proteomes" id="UP000000467">
    <property type="component" value="Chromosome"/>
</dbReference>
<evidence type="ECO:0000313" key="2">
    <source>
        <dbReference type="EMBL" id="AFV11826.1"/>
    </source>
</evidence>
<reference evidence="2 3" key="1">
    <citation type="journal article" date="2012" name="BMC Genomics">
        <title>Genome-guided analysis of physiological and morphological traits of the fermentative acetate oxidizer Thermacetogenium phaeum.</title>
        <authorList>
            <person name="Oehler D."/>
            <person name="Poehlein A."/>
            <person name="Leimbach A."/>
            <person name="Muller N."/>
            <person name="Daniel R."/>
            <person name="Gottschalk G."/>
            <person name="Schink B."/>
        </authorList>
    </citation>
    <scope>NUCLEOTIDE SEQUENCE [LARGE SCALE GENOMIC DNA]</scope>
    <source>
        <strain evidence="3">ATCC BAA-254 / DSM 26808 / PB</strain>
    </source>
</reference>
<evidence type="ECO:0000313" key="3">
    <source>
        <dbReference type="Proteomes" id="UP000000467"/>
    </source>
</evidence>
<gene>
    <name evidence="2" type="primary">spoIVB</name>
    <name evidence="2" type="ordered locus">Tph_c16210</name>
</gene>
<dbReference type="PROSITE" id="PS51494">
    <property type="entry name" value="SPOIVB"/>
    <property type="match status" value="1"/>
</dbReference>
<dbReference type="NCBIfam" id="TIGR02860">
    <property type="entry name" value="spore_IV_B"/>
    <property type="match status" value="1"/>
</dbReference>
<dbReference type="EC" id="3.4.21.116" evidence="2"/>
<name>K4LFQ1_THEPS</name>
<organism evidence="2 3">
    <name type="scientific">Thermacetogenium phaeum (strain ATCC BAA-254 / DSM 26808 / PB)</name>
    <dbReference type="NCBI Taxonomy" id="1089553"/>
    <lineage>
        <taxon>Bacteria</taxon>
        <taxon>Bacillati</taxon>
        <taxon>Bacillota</taxon>
        <taxon>Clostridia</taxon>
        <taxon>Thermoanaerobacterales</taxon>
        <taxon>Thermoanaerobacteraceae</taxon>
        <taxon>Thermacetogenium</taxon>
    </lineage>
</organism>
<dbReference type="InterPro" id="IPR008763">
    <property type="entry name" value="Peptidase_S55"/>
</dbReference>
<dbReference type="Pfam" id="PF05580">
    <property type="entry name" value="Peptidase_S55"/>
    <property type="match status" value="1"/>
</dbReference>
<proteinExistence type="predicted"/>
<dbReference type="Gene3D" id="2.30.42.10">
    <property type="match status" value="1"/>
</dbReference>
<dbReference type="InterPro" id="IPR036034">
    <property type="entry name" value="PDZ_sf"/>
</dbReference>
<dbReference type="HOGENOM" id="CLU_035713_1_0_9"/>
<protein>
    <submittedName>
        <fullName evidence="2">SpoIVB sporulation stage IV peptidase</fullName>
        <ecNumber evidence="2">3.4.21.116</ecNumber>
    </submittedName>
</protein>